<keyword evidence="1" id="KW-0472">Membrane</keyword>
<feature type="transmembrane region" description="Helical" evidence="1">
    <location>
        <begin position="12"/>
        <end position="32"/>
    </location>
</feature>
<dbReference type="EMBL" id="JAQQWN010000007">
    <property type="protein sequence ID" value="KAK8074996.1"/>
    <property type="molecule type" value="Genomic_DNA"/>
</dbReference>
<feature type="transmembrane region" description="Helical" evidence="1">
    <location>
        <begin position="104"/>
        <end position="135"/>
    </location>
</feature>
<accession>A0ABR1VUR8</accession>
<keyword evidence="1" id="KW-0812">Transmembrane</keyword>
<gene>
    <name evidence="2" type="ORF">PG997_009659</name>
</gene>
<keyword evidence="3" id="KW-1185">Reference proteome</keyword>
<organism evidence="2 3">
    <name type="scientific">Apiospora hydei</name>
    <dbReference type="NCBI Taxonomy" id="1337664"/>
    <lineage>
        <taxon>Eukaryota</taxon>
        <taxon>Fungi</taxon>
        <taxon>Dikarya</taxon>
        <taxon>Ascomycota</taxon>
        <taxon>Pezizomycotina</taxon>
        <taxon>Sordariomycetes</taxon>
        <taxon>Xylariomycetidae</taxon>
        <taxon>Amphisphaeriales</taxon>
        <taxon>Apiosporaceae</taxon>
        <taxon>Apiospora</taxon>
    </lineage>
</organism>
<evidence type="ECO:0000313" key="3">
    <source>
        <dbReference type="Proteomes" id="UP001433268"/>
    </source>
</evidence>
<protein>
    <submittedName>
        <fullName evidence="2">Uncharacterized protein</fullName>
    </submittedName>
</protein>
<feature type="transmembrane region" description="Helical" evidence="1">
    <location>
        <begin position="52"/>
        <end position="74"/>
    </location>
</feature>
<proteinExistence type="predicted"/>
<evidence type="ECO:0000256" key="1">
    <source>
        <dbReference type="SAM" id="Phobius"/>
    </source>
</evidence>
<name>A0ABR1VUR8_9PEZI</name>
<keyword evidence="1" id="KW-1133">Transmembrane helix</keyword>
<dbReference type="RefSeq" id="XP_066665936.1">
    <property type="nucleotide sequence ID" value="XM_066813974.1"/>
</dbReference>
<reference evidence="2 3" key="1">
    <citation type="submission" date="2023-01" db="EMBL/GenBank/DDBJ databases">
        <title>Analysis of 21 Apiospora genomes using comparative genomics revels a genus with tremendous synthesis potential of carbohydrate active enzymes and secondary metabolites.</title>
        <authorList>
            <person name="Sorensen T."/>
        </authorList>
    </citation>
    <scope>NUCLEOTIDE SEQUENCE [LARGE SCALE GENOMIC DNA]</scope>
    <source>
        <strain evidence="2 3">CBS 114990</strain>
    </source>
</reference>
<dbReference type="GeneID" id="92047034"/>
<evidence type="ECO:0000313" key="2">
    <source>
        <dbReference type="EMBL" id="KAK8074996.1"/>
    </source>
</evidence>
<dbReference type="Proteomes" id="UP001433268">
    <property type="component" value="Unassembled WGS sequence"/>
</dbReference>
<comment type="caution">
    <text evidence="2">The sequence shown here is derived from an EMBL/GenBank/DDBJ whole genome shotgun (WGS) entry which is preliminary data.</text>
</comment>
<sequence>MYETGTSRPWGYFVLKLAFISVFACVSAYFAWITNNGIKPYFEEHGLDHDAAHTGLVLASCIMHGVLAILAMVFDCITAKYAWEWYHVFENACEAVLEKNCLTLFIIVIIGLAIEGIVLGLFVLFLLSMCGYVVVSSAISAV</sequence>